<evidence type="ECO:0000313" key="2">
    <source>
        <dbReference type="Proteomes" id="UP000319769"/>
    </source>
</evidence>
<protein>
    <submittedName>
        <fullName evidence="1">Uncharacterized protein</fullName>
    </submittedName>
</protein>
<dbReference type="Proteomes" id="UP000319769">
    <property type="component" value="Unassembled WGS sequence"/>
</dbReference>
<proteinExistence type="predicted"/>
<accession>A0A5N0UYM9</accession>
<organism evidence="1 2">
    <name type="scientific">Amycolatopsis acidicola</name>
    <dbReference type="NCBI Taxonomy" id="2596893"/>
    <lineage>
        <taxon>Bacteria</taxon>
        <taxon>Bacillati</taxon>
        <taxon>Actinomycetota</taxon>
        <taxon>Actinomycetes</taxon>
        <taxon>Pseudonocardiales</taxon>
        <taxon>Pseudonocardiaceae</taxon>
        <taxon>Amycolatopsis</taxon>
    </lineage>
</organism>
<dbReference type="EMBL" id="VMNW02000038">
    <property type="protein sequence ID" value="KAA9157974.1"/>
    <property type="molecule type" value="Genomic_DNA"/>
</dbReference>
<dbReference type="RefSeq" id="WP_150980475.1">
    <property type="nucleotide sequence ID" value="NZ_VMNW02000038.1"/>
</dbReference>
<sequence>MRTFDELMTRIEHDLTAPHHTATPHPLTRAATNSRRWLRHRAAAARDLRTLLALRRAHLTASNEYHSHSGTDRERARARMLLYITEARAIAAELSADPRSHTR</sequence>
<gene>
    <name evidence="1" type="ORF">FPZ12_024135</name>
</gene>
<keyword evidence="2" id="KW-1185">Reference proteome</keyword>
<dbReference type="AlphaFoldDB" id="A0A5N0UYM9"/>
<evidence type="ECO:0000313" key="1">
    <source>
        <dbReference type="EMBL" id="KAA9157974.1"/>
    </source>
</evidence>
<name>A0A5N0UYM9_9PSEU</name>
<comment type="caution">
    <text evidence="1">The sequence shown here is derived from an EMBL/GenBank/DDBJ whole genome shotgun (WGS) entry which is preliminary data.</text>
</comment>
<reference evidence="1" key="1">
    <citation type="submission" date="2019-09" db="EMBL/GenBank/DDBJ databases">
        <authorList>
            <person name="Teo W.F.A."/>
            <person name="Duangmal K."/>
        </authorList>
    </citation>
    <scope>NUCLEOTIDE SEQUENCE [LARGE SCALE GENOMIC DNA]</scope>
    <source>
        <strain evidence="1">K81G1</strain>
    </source>
</reference>